<dbReference type="Proteomes" id="UP000193719">
    <property type="component" value="Unassembled WGS sequence"/>
</dbReference>
<proteinExistence type="predicted"/>
<evidence type="ECO:0000256" key="2">
    <source>
        <dbReference type="SAM" id="Phobius"/>
    </source>
</evidence>
<feature type="compositionally biased region" description="Low complexity" evidence="1">
    <location>
        <begin position="81"/>
        <end position="92"/>
    </location>
</feature>
<dbReference type="AlphaFoldDB" id="A0A1Y1U7V2"/>
<name>A0A1Y1U7V2_9FUNG</name>
<keyword evidence="4" id="KW-1185">Reference proteome</keyword>
<reference evidence="3 4" key="1">
    <citation type="submission" date="2016-08" db="EMBL/GenBank/DDBJ databases">
        <title>Genomes of anaerobic fungi encode conserved fungal cellulosomes for biomass hydrolysis.</title>
        <authorList>
            <consortium name="DOE Joint Genome Institute"/>
            <person name="Haitjema C.H."/>
            <person name="Gilmore S.P."/>
            <person name="Henske J.K."/>
            <person name="Solomon K.V."/>
            <person name="De Groot R."/>
            <person name="Kuo A."/>
            <person name="Mondo S.J."/>
            <person name="Salamov A.A."/>
            <person name="Labutti K."/>
            <person name="Zhao Z."/>
            <person name="Chiniquy J."/>
            <person name="Barry K."/>
            <person name="Brewer H.M."/>
            <person name="Purvine S.O."/>
            <person name="Wright A.T."/>
            <person name="Boxma B."/>
            <person name="Van Alen T."/>
            <person name="Hackstein J.H."/>
            <person name="Baker S.E."/>
            <person name="Grigoriev I.V."/>
            <person name="O'Malley M.A."/>
        </authorList>
    </citation>
    <scope>NUCLEOTIDE SEQUENCE [LARGE SCALE GENOMIC DNA]</scope>
    <source>
        <strain evidence="4">finn</strain>
    </source>
</reference>
<organism evidence="3 4">
    <name type="scientific">Piromyces finnis</name>
    <dbReference type="NCBI Taxonomy" id="1754191"/>
    <lineage>
        <taxon>Eukaryota</taxon>
        <taxon>Fungi</taxon>
        <taxon>Fungi incertae sedis</taxon>
        <taxon>Chytridiomycota</taxon>
        <taxon>Chytridiomycota incertae sedis</taxon>
        <taxon>Neocallimastigomycetes</taxon>
        <taxon>Neocallimastigales</taxon>
        <taxon>Neocallimastigaceae</taxon>
        <taxon>Piromyces</taxon>
    </lineage>
</organism>
<dbReference type="OrthoDB" id="409725at2759"/>
<keyword evidence="2" id="KW-1133">Transmembrane helix</keyword>
<feature type="region of interest" description="Disordered" evidence="1">
    <location>
        <begin position="66"/>
        <end position="107"/>
    </location>
</feature>
<sequence length="107" mass="11877">MKPKDFKWTSITLIGFTFLNIAGAALSFILFKDNYDAAKNCMGIVCIIGSLRYVCFSFNFNERSYQNSGKNSQELPIYSGENSPSEPSSPNSATPLNANSNYSLRLK</sequence>
<reference evidence="3 4" key="2">
    <citation type="submission" date="2016-08" db="EMBL/GenBank/DDBJ databases">
        <title>Pervasive Adenine N6-methylation of Active Genes in Fungi.</title>
        <authorList>
            <consortium name="DOE Joint Genome Institute"/>
            <person name="Mondo S.J."/>
            <person name="Dannebaum R.O."/>
            <person name="Kuo R.C."/>
            <person name="Labutti K."/>
            <person name="Haridas S."/>
            <person name="Kuo A."/>
            <person name="Salamov A."/>
            <person name="Ahrendt S.R."/>
            <person name="Lipzen A."/>
            <person name="Sullivan W."/>
            <person name="Andreopoulos W.B."/>
            <person name="Clum A."/>
            <person name="Lindquist E."/>
            <person name="Daum C."/>
            <person name="Ramamoorthy G.K."/>
            <person name="Gryganskyi A."/>
            <person name="Culley D."/>
            <person name="Magnuson J.K."/>
            <person name="James T.Y."/>
            <person name="O'Malley M.A."/>
            <person name="Stajich J.E."/>
            <person name="Spatafora J.W."/>
            <person name="Visel A."/>
            <person name="Grigoriev I.V."/>
        </authorList>
    </citation>
    <scope>NUCLEOTIDE SEQUENCE [LARGE SCALE GENOMIC DNA]</scope>
    <source>
        <strain evidence="4">finn</strain>
    </source>
</reference>
<accession>A0A1Y1U7V2</accession>
<feature type="transmembrane region" description="Helical" evidence="2">
    <location>
        <begin position="37"/>
        <end position="60"/>
    </location>
</feature>
<keyword evidence="2" id="KW-0812">Transmembrane</keyword>
<evidence type="ECO:0000313" key="3">
    <source>
        <dbReference type="EMBL" id="ORX34088.1"/>
    </source>
</evidence>
<gene>
    <name evidence="3" type="ORF">BCR36DRAFT_588571</name>
</gene>
<dbReference type="EMBL" id="MCFH01000198">
    <property type="protein sequence ID" value="ORX34088.1"/>
    <property type="molecule type" value="Genomic_DNA"/>
</dbReference>
<evidence type="ECO:0000256" key="1">
    <source>
        <dbReference type="SAM" id="MobiDB-lite"/>
    </source>
</evidence>
<keyword evidence="2" id="KW-0472">Membrane</keyword>
<feature type="transmembrane region" description="Helical" evidence="2">
    <location>
        <begin position="12"/>
        <end position="31"/>
    </location>
</feature>
<feature type="compositionally biased region" description="Polar residues" evidence="1">
    <location>
        <begin position="93"/>
        <end position="107"/>
    </location>
</feature>
<protein>
    <submittedName>
        <fullName evidence="3">Uncharacterized protein</fullName>
    </submittedName>
</protein>
<comment type="caution">
    <text evidence="3">The sequence shown here is derived from an EMBL/GenBank/DDBJ whole genome shotgun (WGS) entry which is preliminary data.</text>
</comment>
<evidence type="ECO:0000313" key="4">
    <source>
        <dbReference type="Proteomes" id="UP000193719"/>
    </source>
</evidence>